<comment type="subcellular location">
    <subcellularLocation>
        <location evidence="1">Cell membrane</location>
        <topology evidence="1">Multi-pass membrane protein</topology>
    </subcellularLocation>
</comment>
<keyword evidence="2" id="KW-1003">Cell membrane</keyword>
<comment type="caution">
    <text evidence="13">The sequence shown here is derived from an EMBL/GenBank/DDBJ whole genome shotgun (WGS) entry which is preliminary data.</text>
</comment>
<organism evidence="13 14">
    <name type="scientific">Meloidogyne graminicola</name>
    <dbReference type="NCBI Taxonomy" id="189291"/>
    <lineage>
        <taxon>Eukaryota</taxon>
        <taxon>Metazoa</taxon>
        <taxon>Ecdysozoa</taxon>
        <taxon>Nematoda</taxon>
        <taxon>Chromadorea</taxon>
        <taxon>Rhabditida</taxon>
        <taxon>Tylenchina</taxon>
        <taxon>Tylenchomorpha</taxon>
        <taxon>Tylenchoidea</taxon>
        <taxon>Meloidogynidae</taxon>
        <taxon>Meloidogyninae</taxon>
        <taxon>Meloidogyne</taxon>
    </lineage>
</organism>
<keyword evidence="3 11" id="KW-0812">Transmembrane</keyword>
<dbReference type="PANTHER" id="PTHR24248:SF125">
    <property type="entry name" value="DOPAMINE D2-LIKE RECEPTOR"/>
    <property type="match status" value="1"/>
</dbReference>
<evidence type="ECO:0000256" key="5">
    <source>
        <dbReference type="ARBA" id="ARBA00023040"/>
    </source>
</evidence>
<evidence type="ECO:0000256" key="11">
    <source>
        <dbReference type="SAM" id="Phobius"/>
    </source>
</evidence>
<protein>
    <submittedName>
        <fullName evidence="13">G_PROTEIN_RECEP_F1_2 domain-containing protein</fullName>
    </submittedName>
</protein>
<keyword evidence="14" id="KW-1185">Reference proteome</keyword>
<name>A0A8S9ZJ23_9BILA</name>
<dbReference type="OrthoDB" id="5874978at2759"/>
<dbReference type="InterPro" id="IPR017452">
    <property type="entry name" value="GPCR_Rhodpsn_7TM"/>
</dbReference>
<dbReference type="EMBL" id="JABEBT010000082">
    <property type="protein sequence ID" value="KAF7633191.1"/>
    <property type="molecule type" value="Genomic_DNA"/>
</dbReference>
<evidence type="ECO:0000256" key="6">
    <source>
        <dbReference type="ARBA" id="ARBA00023136"/>
    </source>
</evidence>
<evidence type="ECO:0000256" key="4">
    <source>
        <dbReference type="ARBA" id="ARBA00022989"/>
    </source>
</evidence>
<keyword evidence="8" id="KW-0675">Receptor</keyword>
<proteinExistence type="predicted"/>
<dbReference type="SUPFAM" id="SSF81321">
    <property type="entry name" value="Family A G protein-coupled receptor-like"/>
    <property type="match status" value="1"/>
</dbReference>
<evidence type="ECO:0000259" key="12">
    <source>
        <dbReference type="PROSITE" id="PS50262"/>
    </source>
</evidence>
<feature type="transmembrane region" description="Helical" evidence="11">
    <location>
        <begin position="330"/>
        <end position="353"/>
    </location>
</feature>
<evidence type="ECO:0000256" key="8">
    <source>
        <dbReference type="ARBA" id="ARBA00023170"/>
    </source>
</evidence>
<keyword evidence="4 11" id="KW-1133">Transmembrane helix</keyword>
<dbReference type="Gene3D" id="1.20.1070.10">
    <property type="entry name" value="Rhodopsin 7-helix transmembrane proteins"/>
    <property type="match status" value="1"/>
</dbReference>
<accession>A0A8S9ZJ23</accession>
<evidence type="ECO:0000256" key="3">
    <source>
        <dbReference type="ARBA" id="ARBA00022692"/>
    </source>
</evidence>
<evidence type="ECO:0000313" key="13">
    <source>
        <dbReference type="EMBL" id="KAF7633191.1"/>
    </source>
</evidence>
<evidence type="ECO:0000256" key="7">
    <source>
        <dbReference type="ARBA" id="ARBA00023157"/>
    </source>
</evidence>
<dbReference type="GO" id="GO:0004930">
    <property type="term" value="F:G protein-coupled receptor activity"/>
    <property type="evidence" value="ECO:0007669"/>
    <property type="project" value="UniProtKB-KW"/>
</dbReference>
<dbReference type="GO" id="GO:0005886">
    <property type="term" value="C:plasma membrane"/>
    <property type="evidence" value="ECO:0007669"/>
    <property type="project" value="UniProtKB-SubCell"/>
</dbReference>
<feature type="domain" description="G-protein coupled receptors family 1 profile" evidence="12">
    <location>
        <begin position="277"/>
        <end position="350"/>
    </location>
</feature>
<keyword evidence="7" id="KW-1015">Disulfide bond</keyword>
<sequence>MVEILLLKVPGIIIRKWPSLKTIKKTNKNYIKEEINNNNLLIKEEEKEEEKEEIINKKQLNEEKLNLFSEIKENNYLNNNISIQKSFGEEINECLPFIDSNSSSSSVSSPFISSNKTKIIKKFSSSSKYLINLNKKQQSLPNSIETKRKILLENNNNFLLIYNQINSGFSHPNLIQTKINNNNGIIKENKIIKEHENKEEETLKIKLTKWLFGIIEWTRRNNSNKLNKKEEIEEQKSNTSTTCNRSIRISSFNNNNFLRSLLNSIEEKQCPSSKQLIKKATKQMRREQKATVTLAVVLVVFLCCWVPFFALHLSNALCLISGGQQCVHMLAMFLCTWLGYLNSSLNPLIYTVFDKRFRKAFRDLLSCCLGQNNTNISGIQRRRLK</sequence>
<feature type="coiled-coil region" evidence="10">
    <location>
        <begin position="31"/>
        <end position="64"/>
    </location>
</feature>
<dbReference type="PRINTS" id="PR00237">
    <property type="entry name" value="GPCRRHODOPSN"/>
</dbReference>
<dbReference type="GO" id="GO:0001591">
    <property type="term" value="F:dopamine neurotransmitter receptor activity, coupled via Gi/Go"/>
    <property type="evidence" value="ECO:0007669"/>
    <property type="project" value="TreeGrafter"/>
</dbReference>
<reference evidence="13" key="1">
    <citation type="journal article" date="2020" name="Ecol. Evol.">
        <title>Genome structure and content of the rice root-knot nematode (Meloidogyne graminicola).</title>
        <authorList>
            <person name="Phan N.T."/>
            <person name="Danchin E.G.J."/>
            <person name="Klopp C."/>
            <person name="Perfus-Barbeoch L."/>
            <person name="Kozlowski D.K."/>
            <person name="Koutsovoulos G.D."/>
            <person name="Lopez-Roques C."/>
            <person name="Bouchez O."/>
            <person name="Zahm M."/>
            <person name="Besnard G."/>
            <person name="Bellafiore S."/>
        </authorList>
    </citation>
    <scope>NUCLEOTIDE SEQUENCE</scope>
    <source>
        <strain evidence="13">VN-18</strain>
    </source>
</reference>
<keyword evidence="9" id="KW-0807">Transducer</keyword>
<dbReference type="Proteomes" id="UP000605970">
    <property type="component" value="Unassembled WGS sequence"/>
</dbReference>
<dbReference type="GO" id="GO:0045202">
    <property type="term" value="C:synapse"/>
    <property type="evidence" value="ECO:0007669"/>
    <property type="project" value="GOC"/>
</dbReference>
<dbReference type="AlphaFoldDB" id="A0A8S9ZJ23"/>
<evidence type="ECO:0000256" key="1">
    <source>
        <dbReference type="ARBA" id="ARBA00004651"/>
    </source>
</evidence>
<dbReference type="PROSITE" id="PS50262">
    <property type="entry name" value="G_PROTEIN_RECEP_F1_2"/>
    <property type="match status" value="1"/>
</dbReference>
<evidence type="ECO:0000313" key="14">
    <source>
        <dbReference type="Proteomes" id="UP000605970"/>
    </source>
</evidence>
<evidence type="ECO:0000256" key="10">
    <source>
        <dbReference type="SAM" id="Coils"/>
    </source>
</evidence>
<evidence type="ECO:0000256" key="2">
    <source>
        <dbReference type="ARBA" id="ARBA00022475"/>
    </source>
</evidence>
<dbReference type="Pfam" id="PF00001">
    <property type="entry name" value="7tm_1"/>
    <property type="match status" value="1"/>
</dbReference>
<keyword evidence="6 11" id="KW-0472">Membrane</keyword>
<keyword evidence="5" id="KW-0297">G-protein coupled receptor</keyword>
<dbReference type="InterPro" id="IPR000276">
    <property type="entry name" value="GPCR_Rhodpsn"/>
</dbReference>
<evidence type="ECO:0000256" key="9">
    <source>
        <dbReference type="ARBA" id="ARBA00023224"/>
    </source>
</evidence>
<gene>
    <name evidence="13" type="ORF">Mgra_00007379</name>
</gene>
<feature type="transmembrane region" description="Helical" evidence="11">
    <location>
        <begin position="292"/>
        <end position="310"/>
    </location>
</feature>
<keyword evidence="10" id="KW-0175">Coiled coil</keyword>
<dbReference type="PANTHER" id="PTHR24248">
    <property type="entry name" value="ADRENERGIC RECEPTOR-RELATED G-PROTEIN COUPLED RECEPTOR"/>
    <property type="match status" value="1"/>
</dbReference>